<dbReference type="Proteomes" id="UP001182556">
    <property type="component" value="Unassembled WGS sequence"/>
</dbReference>
<sequence length="940" mass="105754">MPSLAELTRQLVDHLAPVLNDYQKVYAAEYVQKELSSDTKGSTRREWVDVLTKLNAAERAARVRVQENLADGLNKCVGGLVGMRENVTGWEDDLPIQISNLPQHIQLLLNLSSPPSATTHQFAYEYLHRQPSSGMSEDQKLYREIMDAEPFSGDHWGKGYDEEVTRGWTDSESSSDDGRATDSSVDDEEIVTPSIERLALTRREEARRQVEERVREGERRLESAQVALDTLERAYWRTGGEVLPPMEQDLFGWKELLTRCNAASLSASMGDGPEIKTISAQQLQREILFALAGRPGVVFAFDDDVCNLIPGHPQTRHMSNVASSGVLGNLAHRATQLNSIRRFVKTQTAPASSPSARRARPKTQEAFAEACRAYVESVDSWISNIETAFACGSAVDDSIPSTPLSLLAELDRTFGDRLDGIVSLIPLSDDPIVLLNSIHSMYTSFADSAYRQHSLDLFLRTVRPVWTVLGRWIVDGMPVPRSLSADEVTGQIDLDAEEGTIDPEIWIKRDRDVSWTDEDFWETGYVVGEGGWPEWMGDTRDMVLEAGKARGLLRGMMGGDQDNERWDELRSIIERDAEQRGKDSQAGDLVNLGRLIEDHIAPICQITIFQLRRVLEEDCGLEQHLEAVEGVMYLKGHWSMAHWLDTLHTRMRKGYRWNDMQSLTSGLRDAIEETDGQWLNPAAVRMSPGRDSSRGAITEPRDILRALGALRVTYNVPYPLSILFTSTSLDLRAAVFGFLVQLDYAKRRLAENAGVRGGRMDHTLDLLAHRLWWFIETLWTWITERVISVQTDLFRAKLAKTSSLKDMIGLELEHTRLIRDFAFLHDHTADLHEHVMATLAIAVELPQRVSGDTAHRASRHVDESEDEAEVLGEKESVRGAVDTVPSDLDVSSLNDDLKARVQAIREAVERLAFEGGMSDEDVERRSVWAMLSFALDDWRR</sequence>
<dbReference type="PANTHER" id="PTHR19302">
    <property type="entry name" value="GAMMA TUBULIN COMPLEX PROTEIN"/>
    <property type="match status" value="1"/>
</dbReference>
<dbReference type="GO" id="GO:0043015">
    <property type="term" value="F:gamma-tubulin binding"/>
    <property type="evidence" value="ECO:0007669"/>
    <property type="project" value="InterPro"/>
</dbReference>
<dbReference type="InterPro" id="IPR041470">
    <property type="entry name" value="GCP_N"/>
</dbReference>
<keyword evidence="3 5" id="KW-0493">Microtubule</keyword>
<dbReference type="InterPro" id="IPR007259">
    <property type="entry name" value="GCP"/>
</dbReference>
<dbReference type="PANTHER" id="PTHR19302:SF33">
    <property type="entry name" value="GAMMA-TUBULIN COMPLEX COMPONENT 5"/>
    <property type="match status" value="1"/>
</dbReference>
<dbReference type="GO" id="GO:0005874">
    <property type="term" value="C:microtubule"/>
    <property type="evidence" value="ECO:0007669"/>
    <property type="project" value="UniProtKB-KW"/>
</dbReference>
<evidence type="ECO:0000313" key="11">
    <source>
        <dbReference type="Proteomes" id="UP001182556"/>
    </source>
</evidence>
<accession>A0AAD9CUT5</accession>
<dbReference type="Pfam" id="PF04130">
    <property type="entry name" value="GCP_C_terminal"/>
    <property type="match status" value="1"/>
</dbReference>
<organism evidence="10 11">
    <name type="scientific">Papiliotrema laurentii</name>
    <name type="common">Cryptococcus laurentii</name>
    <dbReference type="NCBI Taxonomy" id="5418"/>
    <lineage>
        <taxon>Eukaryota</taxon>
        <taxon>Fungi</taxon>
        <taxon>Dikarya</taxon>
        <taxon>Basidiomycota</taxon>
        <taxon>Agaricomycotina</taxon>
        <taxon>Tremellomycetes</taxon>
        <taxon>Tremellales</taxon>
        <taxon>Rhynchogastremaceae</taxon>
        <taxon>Papiliotrema</taxon>
    </lineage>
</organism>
<evidence type="ECO:0000259" key="8">
    <source>
        <dbReference type="Pfam" id="PF04130"/>
    </source>
</evidence>
<evidence type="ECO:0000256" key="3">
    <source>
        <dbReference type="ARBA" id="ARBA00022701"/>
    </source>
</evidence>
<feature type="coiled-coil region" evidence="6">
    <location>
        <begin position="200"/>
        <end position="234"/>
    </location>
</feature>
<evidence type="ECO:0000256" key="7">
    <source>
        <dbReference type="SAM" id="MobiDB-lite"/>
    </source>
</evidence>
<dbReference type="GO" id="GO:0051011">
    <property type="term" value="F:microtubule minus-end binding"/>
    <property type="evidence" value="ECO:0007669"/>
    <property type="project" value="TreeGrafter"/>
</dbReference>
<dbReference type="InterPro" id="IPR042241">
    <property type="entry name" value="GCP_C_sf"/>
</dbReference>
<dbReference type="GO" id="GO:0000278">
    <property type="term" value="P:mitotic cell cycle"/>
    <property type="evidence" value="ECO:0007669"/>
    <property type="project" value="TreeGrafter"/>
</dbReference>
<dbReference type="AlphaFoldDB" id="A0AAD9CUT5"/>
<protein>
    <recommendedName>
        <fullName evidence="5">Spindle pole body component</fullName>
    </recommendedName>
</protein>
<dbReference type="GO" id="GO:0005816">
    <property type="term" value="C:spindle pole body"/>
    <property type="evidence" value="ECO:0007669"/>
    <property type="project" value="UniProtKB-ARBA"/>
</dbReference>
<dbReference type="GO" id="GO:0007020">
    <property type="term" value="P:microtubule nucleation"/>
    <property type="evidence" value="ECO:0007669"/>
    <property type="project" value="InterPro"/>
</dbReference>
<dbReference type="InterPro" id="IPR040457">
    <property type="entry name" value="GCP_C"/>
</dbReference>
<feature type="region of interest" description="Disordered" evidence="7">
    <location>
        <begin position="166"/>
        <end position="196"/>
    </location>
</feature>
<keyword evidence="4 5" id="KW-0206">Cytoskeleton</keyword>
<evidence type="ECO:0000259" key="9">
    <source>
        <dbReference type="Pfam" id="PF17681"/>
    </source>
</evidence>
<gene>
    <name evidence="10" type="ORF">DB88DRAFT_501477</name>
</gene>
<dbReference type="GO" id="GO:0051321">
    <property type="term" value="P:meiotic cell cycle"/>
    <property type="evidence" value="ECO:0007669"/>
    <property type="project" value="TreeGrafter"/>
</dbReference>
<comment type="similarity">
    <text evidence="1 5">Belongs to the TUBGCP family.</text>
</comment>
<dbReference type="GO" id="GO:0000922">
    <property type="term" value="C:spindle pole"/>
    <property type="evidence" value="ECO:0007669"/>
    <property type="project" value="InterPro"/>
</dbReference>
<evidence type="ECO:0000256" key="2">
    <source>
        <dbReference type="ARBA" id="ARBA00022490"/>
    </source>
</evidence>
<evidence type="ECO:0000256" key="4">
    <source>
        <dbReference type="ARBA" id="ARBA00023212"/>
    </source>
</evidence>
<comment type="caution">
    <text evidence="10">The sequence shown here is derived from an EMBL/GenBank/DDBJ whole genome shotgun (WGS) entry which is preliminary data.</text>
</comment>
<keyword evidence="2 5" id="KW-0963">Cytoplasm</keyword>
<keyword evidence="11" id="KW-1185">Reference proteome</keyword>
<keyword evidence="6" id="KW-0175">Coiled coil</keyword>
<feature type="domain" description="Gamma tubulin complex component C-terminal" evidence="8">
    <location>
        <begin position="622"/>
        <end position="871"/>
    </location>
</feature>
<dbReference type="GO" id="GO:0031122">
    <property type="term" value="P:cytoplasmic microtubule organization"/>
    <property type="evidence" value="ECO:0007669"/>
    <property type="project" value="TreeGrafter"/>
</dbReference>
<reference evidence="10" key="1">
    <citation type="submission" date="2023-02" db="EMBL/GenBank/DDBJ databases">
        <title>Identification and recombinant expression of a fungal hydrolase from Papiliotrema laurentii that hydrolyzes apple cutin and clears colloidal polyester polyurethane.</title>
        <authorList>
            <consortium name="DOE Joint Genome Institute"/>
            <person name="Roman V.A."/>
            <person name="Bojanowski C."/>
            <person name="Crable B.R."/>
            <person name="Wagner D.N."/>
            <person name="Hung C.S."/>
            <person name="Nadeau L.J."/>
            <person name="Schratz L."/>
            <person name="Haridas S."/>
            <person name="Pangilinan J."/>
            <person name="Lipzen A."/>
            <person name="Na H."/>
            <person name="Yan M."/>
            <person name="Ng V."/>
            <person name="Grigoriev I.V."/>
            <person name="Spatafora J.W."/>
            <person name="Barlow D."/>
            <person name="Biffinger J."/>
            <person name="Kelley-Loughnane N."/>
            <person name="Varaljay V.A."/>
            <person name="Crookes-Goodson W.J."/>
        </authorList>
    </citation>
    <scope>NUCLEOTIDE SEQUENCE</scope>
    <source>
        <strain evidence="10">5307AH</strain>
    </source>
</reference>
<dbReference type="Pfam" id="PF17681">
    <property type="entry name" value="GCP_N_terminal"/>
    <property type="match status" value="1"/>
</dbReference>
<comment type="subcellular location">
    <subcellularLocation>
        <location evidence="5">Cytoplasm</location>
        <location evidence="5">Cytoskeleton</location>
        <location evidence="5">Microtubule organizing center</location>
    </subcellularLocation>
</comment>
<dbReference type="EMBL" id="JAODAN010000012">
    <property type="protein sequence ID" value="KAK1920910.1"/>
    <property type="molecule type" value="Genomic_DNA"/>
</dbReference>
<evidence type="ECO:0000256" key="5">
    <source>
        <dbReference type="RuleBase" id="RU363050"/>
    </source>
</evidence>
<dbReference type="GO" id="GO:0051225">
    <property type="term" value="P:spindle assembly"/>
    <property type="evidence" value="ECO:0007669"/>
    <property type="project" value="TreeGrafter"/>
</dbReference>
<evidence type="ECO:0000256" key="1">
    <source>
        <dbReference type="ARBA" id="ARBA00010337"/>
    </source>
</evidence>
<dbReference type="GO" id="GO:0000930">
    <property type="term" value="C:gamma-tubulin complex"/>
    <property type="evidence" value="ECO:0007669"/>
    <property type="project" value="TreeGrafter"/>
</dbReference>
<feature type="domain" description="Gamma tubulin complex component protein N-terminal" evidence="9">
    <location>
        <begin position="285"/>
        <end position="615"/>
    </location>
</feature>
<evidence type="ECO:0000313" key="10">
    <source>
        <dbReference type="EMBL" id="KAK1920910.1"/>
    </source>
</evidence>
<evidence type="ECO:0000256" key="6">
    <source>
        <dbReference type="SAM" id="Coils"/>
    </source>
</evidence>
<dbReference type="Gene3D" id="1.20.120.1900">
    <property type="entry name" value="Gamma-tubulin complex, C-terminal domain"/>
    <property type="match status" value="1"/>
</dbReference>
<name>A0AAD9CUT5_PAPLA</name>
<proteinExistence type="inferred from homology"/>